<sequence>MTNQKNNYSSKLLACLVAVYIIWGSTYLGMKIATKVVPPFMLSALRFLLAGSIMLTIGHLKEKVWPTRQQLISACLIGISLIGIGNTVTALGVHHMPSGLVALLVAAMPAWILGFDWAFFSKQRPSTLTLLGIAVGFIGLFLLFNPFTNHEDRSYPLWPVIVVVAGNISWALGTLFVRRLPMPTQLTSTGIQMLAGGVFALLCSFIFEPGAINTVPHITSEGIAAYFYLVFIGSLIGFSSYSWLSKNAPPRVTATYAYVNPVVALFLGWLIGNEALTPMVGLAAGIVIGGVVLMTLGRKHS</sequence>
<feature type="transmembrane region" description="Helical" evidence="6">
    <location>
        <begin position="223"/>
        <end position="244"/>
    </location>
</feature>
<feature type="transmembrane region" description="Helical" evidence="6">
    <location>
        <begin position="127"/>
        <end position="144"/>
    </location>
</feature>
<feature type="transmembrane region" description="Helical" evidence="6">
    <location>
        <begin position="278"/>
        <end position="296"/>
    </location>
</feature>
<accession>A0A3E1Y315</accession>
<dbReference type="PANTHER" id="PTHR32322">
    <property type="entry name" value="INNER MEMBRANE TRANSPORTER"/>
    <property type="match status" value="1"/>
</dbReference>
<feature type="transmembrane region" description="Helical" evidence="6">
    <location>
        <begin position="99"/>
        <end position="120"/>
    </location>
</feature>
<keyword evidence="3 6" id="KW-0812">Transmembrane</keyword>
<dbReference type="InterPro" id="IPR000620">
    <property type="entry name" value="EamA_dom"/>
</dbReference>
<dbReference type="PANTHER" id="PTHR32322:SF2">
    <property type="entry name" value="EAMA DOMAIN-CONTAINING PROTEIN"/>
    <property type="match status" value="1"/>
</dbReference>
<evidence type="ECO:0000259" key="7">
    <source>
        <dbReference type="Pfam" id="PF00892"/>
    </source>
</evidence>
<feature type="domain" description="EamA" evidence="7">
    <location>
        <begin position="15"/>
        <end position="144"/>
    </location>
</feature>
<feature type="domain" description="EamA" evidence="7">
    <location>
        <begin position="158"/>
        <end position="295"/>
    </location>
</feature>
<dbReference type="SUPFAM" id="SSF103481">
    <property type="entry name" value="Multidrug resistance efflux transporter EmrE"/>
    <property type="match status" value="2"/>
</dbReference>
<evidence type="ECO:0000256" key="4">
    <source>
        <dbReference type="ARBA" id="ARBA00022989"/>
    </source>
</evidence>
<evidence type="ECO:0000313" key="9">
    <source>
        <dbReference type="Proteomes" id="UP000260644"/>
    </source>
</evidence>
<feature type="transmembrane region" description="Helical" evidence="6">
    <location>
        <begin position="36"/>
        <end position="59"/>
    </location>
</feature>
<dbReference type="EMBL" id="QPMM01000016">
    <property type="protein sequence ID" value="RFS19062.1"/>
    <property type="molecule type" value="Genomic_DNA"/>
</dbReference>
<evidence type="ECO:0000256" key="6">
    <source>
        <dbReference type="SAM" id="Phobius"/>
    </source>
</evidence>
<comment type="similarity">
    <text evidence="2">Belongs to the EamA transporter family.</text>
</comment>
<gene>
    <name evidence="8" type="ORF">DVR12_24960</name>
</gene>
<feature type="transmembrane region" description="Helical" evidence="6">
    <location>
        <begin position="189"/>
        <end position="207"/>
    </location>
</feature>
<evidence type="ECO:0000256" key="5">
    <source>
        <dbReference type="ARBA" id="ARBA00023136"/>
    </source>
</evidence>
<dbReference type="InterPro" id="IPR050638">
    <property type="entry name" value="AA-Vitamin_Transporters"/>
</dbReference>
<name>A0A3E1Y315_9BACT</name>
<evidence type="ECO:0000256" key="1">
    <source>
        <dbReference type="ARBA" id="ARBA00004141"/>
    </source>
</evidence>
<evidence type="ECO:0000256" key="3">
    <source>
        <dbReference type="ARBA" id="ARBA00022692"/>
    </source>
</evidence>
<reference evidence="8 9" key="1">
    <citation type="submission" date="2018-07" db="EMBL/GenBank/DDBJ databases">
        <title>Chitinophaga K2CV101002-2 sp. nov., isolated from a monsoon evergreen broad-leaved forest soil.</title>
        <authorList>
            <person name="Lv Y."/>
        </authorList>
    </citation>
    <scope>NUCLEOTIDE SEQUENCE [LARGE SCALE GENOMIC DNA]</scope>
    <source>
        <strain evidence="8 9">GDMCC 1.1288</strain>
    </source>
</reference>
<comment type="caution">
    <text evidence="8">The sequence shown here is derived from an EMBL/GenBank/DDBJ whole genome shotgun (WGS) entry which is preliminary data.</text>
</comment>
<proteinExistence type="inferred from homology"/>
<dbReference type="InterPro" id="IPR037185">
    <property type="entry name" value="EmrE-like"/>
</dbReference>
<dbReference type="RefSeq" id="WP_116978540.1">
    <property type="nucleotide sequence ID" value="NZ_QPMM01000016.1"/>
</dbReference>
<keyword evidence="5 6" id="KW-0472">Membrane</keyword>
<dbReference type="Proteomes" id="UP000260644">
    <property type="component" value="Unassembled WGS sequence"/>
</dbReference>
<evidence type="ECO:0000313" key="8">
    <source>
        <dbReference type="EMBL" id="RFS19062.1"/>
    </source>
</evidence>
<dbReference type="OrthoDB" id="9812547at2"/>
<comment type="subcellular location">
    <subcellularLocation>
        <location evidence="1">Membrane</location>
        <topology evidence="1">Multi-pass membrane protein</topology>
    </subcellularLocation>
</comment>
<protein>
    <submittedName>
        <fullName evidence="8">EamA family transporter</fullName>
    </submittedName>
</protein>
<feature type="transmembrane region" description="Helical" evidence="6">
    <location>
        <begin position="12"/>
        <end position="30"/>
    </location>
</feature>
<keyword evidence="4 6" id="KW-1133">Transmembrane helix</keyword>
<feature type="transmembrane region" description="Helical" evidence="6">
    <location>
        <begin position="256"/>
        <end position="272"/>
    </location>
</feature>
<keyword evidence="9" id="KW-1185">Reference proteome</keyword>
<feature type="transmembrane region" description="Helical" evidence="6">
    <location>
        <begin position="156"/>
        <end position="177"/>
    </location>
</feature>
<evidence type="ECO:0000256" key="2">
    <source>
        <dbReference type="ARBA" id="ARBA00007362"/>
    </source>
</evidence>
<dbReference type="AlphaFoldDB" id="A0A3E1Y315"/>
<feature type="transmembrane region" description="Helical" evidence="6">
    <location>
        <begin position="71"/>
        <end position="93"/>
    </location>
</feature>
<organism evidence="8 9">
    <name type="scientific">Chitinophaga silvatica</name>
    <dbReference type="NCBI Taxonomy" id="2282649"/>
    <lineage>
        <taxon>Bacteria</taxon>
        <taxon>Pseudomonadati</taxon>
        <taxon>Bacteroidota</taxon>
        <taxon>Chitinophagia</taxon>
        <taxon>Chitinophagales</taxon>
        <taxon>Chitinophagaceae</taxon>
        <taxon>Chitinophaga</taxon>
    </lineage>
</organism>
<dbReference type="GO" id="GO:0016020">
    <property type="term" value="C:membrane"/>
    <property type="evidence" value="ECO:0007669"/>
    <property type="project" value="UniProtKB-SubCell"/>
</dbReference>
<dbReference type="Pfam" id="PF00892">
    <property type="entry name" value="EamA"/>
    <property type="match status" value="2"/>
</dbReference>